<proteinExistence type="predicted"/>
<dbReference type="EMBL" id="NIDN02000807">
    <property type="protein sequence ID" value="RLL92885.1"/>
    <property type="molecule type" value="Genomic_DNA"/>
</dbReference>
<dbReference type="AlphaFoldDB" id="A0A229WJR5"/>
<gene>
    <name evidence="1" type="ORF">CFD26_100346</name>
</gene>
<protein>
    <submittedName>
        <fullName evidence="1">Uncharacterized protein</fullName>
    </submittedName>
</protein>
<evidence type="ECO:0000313" key="2">
    <source>
        <dbReference type="Proteomes" id="UP000215289"/>
    </source>
</evidence>
<organism evidence="1 2">
    <name type="scientific">Aspergillus turcosus</name>
    <dbReference type="NCBI Taxonomy" id="1245748"/>
    <lineage>
        <taxon>Eukaryota</taxon>
        <taxon>Fungi</taxon>
        <taxon>Dikarya</taxon>
        <taxon>Ascomycota</taxon>
        <taxon>Pezizomycotina</taxon>
        <taxon>Eurotiomycetes</taxon>
        <taxon>Eurotiomycetidae</taxon>
        <taxon>Eurotiales</taxon>
        <taxon>Aspergillaceae</taxon>
        <taxon>Aspergillus</taxon>
        <taxon>Aspergillus subgen. Fumigati</taxon>
    </lineage>
</organism>
<dbReference type="Proteomes" id="UP000215289">
    <property type="component" value="Unassembled WGS sequence"/>
</dbReference>
<dbReference type="STRING" id="1245748.A0A229WJR5"/>
<keyword evidence="2" id="KW-1185">Reference proteome</keyword>
<accession>A0A229WJR5</accession>
<evidence type="ECO:0000313" key="1">
    <source>
        <dbReference type="EMBL" id="RLL92885.1"/>
    </source>
</evidence>
<reference evidence="1 2" key="1">
    <citation type="submission" date="2018-08" db="EMBL/GenBank/DDBJ databases">
        <title>Draft genome sequences of two Aspergillus turcosus clinical strains isolated from bronchoalveolar lavage fluid: one azole-susceptible and the other azole-resistant.</title>
        <authorList>
            <person name="Parent-Michaud M."/>
            <person name="Dufresne P.J."/>
            <person name="Fournier E."/>
            <person name="Martineau C."/>
            <person name="Moreira S."/>
            <person name="Perkins V."/>
            <person name="De Repentigny L."/>
            <person name="Dufresne S.F."/>
        </authorList>
    </citation>
    <scope>NUCLEOTIDE SEQUENCE [LARGE SCALE GENOMIC DNA]</scope>
    <source>
        <strain evidence="1">HMR AF 1038</strain>
    </source>
</reference>
<sequence>MTRRDISKEALKARRSAIINHLQQLRQVLSSVKTSNFEIDELRELGLKLVRVELAPDKELFQFEPCFFLPQPTSVFLEHPLIEDESLPDLEDESLPDLQRGDRIPEEYSGLRDYGRKGLEYLSHYAIWSMMAYRCGIHAPHRPGNLRDLTPLRFCEYECRLPLHDLKGEAEPEDEIGRGIWYPIHAHLDKSAGTPHAILELIVQCRANDTSLTQGEVSGLLGAMYRWYTLREFRQHAMCPVSLHLFFTDPGLF</sequence>
<name>A0A229WJR5_9EURO</name>
<comment type="caution">
    <text evidence="1">The sequence shown here is derived from an EMBL/GenBank/DDBJ whole genome shotgun (WGS) entry which is preliminary data.</text>
</comment>
<dbReference type="OrthoDB" id="4453902at2759"/>